<dbReference type="Proteomes" id="UP000284152">
    <property type="component" value="Unassembled WGS sequence"/>
</dbReference>
<gene>
    <name evidence="2" type="ORF">DW054_12085</name>
    <name evidence="1" type="ORF">DW885_13845</name>
    <name evidence="3" type="ORF">DWZ98_14600</name>
</gene>
<dbReference type="Proteomes" id="UP000283325">
    <property type="component" value="Unassembled WGS sequence"/>
</dbReference>
<sequence>MADFFEQLGKKISDVAEDFGKKTEDTLEVQRIKSQIRSLDRANERDYIEIGKKIYEKFKAGEVADLEYIALCESIEKREEEAVQCQEEIRKIQEV</sequence>
<organism evidence="1 6">
    <name type="scientific">Dorea formicigenerans</name>
    <dbReference type="NCBI Taxonomy" id="39486"/>
    <lineage>
        <taxon>Bacteria</taxon>
        <taxon>Bacillati</taxon>
        <taxon>Bacillota</taxon>
        <taxon>Clostridia</taxon>
        <taxon>Lachnospirales</taxon>
        <taxon>Lachnospiraceae</taxon>
        <taxon>Dorea</taxon>
    </lineage>
</organism>
<evidence type="ECO:0000313" key="5">
    <source>
        <dbReference type="Proteomes" id="UP000284152"/>
    </source>
</evidence>
<dbReference type="AlphaFoldDB" id="A0A413VP27"/>
<reference evidence="4 5" key="1">
    <citation type="submission" date="2018-08" db="EMBL/GenBank/DDBJ databases">
        <title>A genome reference for cultivated species of the human gut microbiota.</title>
        <authorList>
            <person name="Zou Y."/>
            <person name="Xue W."/>
            <person name="Luo G."/>
        </authorList>
    </citation>
    <scope>NUCLEOTIDE SEQUENCE [LARGE SCALE GENOMIC DNA]</scope>
    <source>
        <strain evidence="3 4">AF36-1BH</strain>
        <strain evidence="2 5">AF42-21</strain>
        <strain evidence="1 6">AM40-15AC</strain>
    </source>
</reference>
<evidence type="ECO:0000313" key="2">
    <source>
        <dbReference type="EMBL" id="RHK61414.1"/>
    </source>
</evidence>
<evidence type="ECO:0000313" key="6">
    <source>
        <dbReference type="Proteomes" id="UP000284883"/>
    </source>
</evidence>
<comment type="caution">
    <text evidence="1">The sequence shown here is derived from an EMBL/GenBank/DDBJ whole genome shotgun (WGS) entry which is preliminary data.</text>
</comment>
<protein>
    <submittedName>
        <fullName evidence="1">Uncharacterized protein</fullName>
    </submittedName>
</protein>
<evidence type="ECO:0000313" key="4">
    <source>
        <dbReference type="Proteomes" id="UP000283325"/>
    </source>
</evidence>
<evidence type="ECO:0000313" key="3">
    <source>
        <dbReference type="EMBL" id="RHL84992.1"/>
    </source>
</evidence>
<name>A0A413VP27_9FIRM</name>
<dbReference type="Proteomes" id="UP000284883">
    <property type="component" value="Unassembled WGS sequence"/>
</dbReference>
<dbReference type="EMBL" id="QRNS01000021">
    <property type="protein sequence ID" value="RHK61414.1"/>
    <property type="molecule type" value="Genomic_DNA"/>
</dbReference>
<dbReference type="RefSeq" id="WP_005330671.1">
    <property type="nucleotide sequence ID" value="NZ_CABJBB010000011.1"/>
</dbReference>
<dbReference type="EMBL" id="QRPD01000016">
    <property type="protein sequence ID" value="RHL84992.1"/>
    <property type="molecule type" value="Genomic_DNA"/>
</dbReference>
<proteinExistence type="predicted"/>
<evidence type="ECO:0000313" key="1">
    <source>
        <dbReference type="EMBL" id="RHB35316.1"/>
    </source>
</evidence>
<dbReference type="GeneID" id="92863664"/>
<dbReference type="EMBL" id="QSGQ01000012">
    <property type="protein sequence ID" value="RHB35316.1"/>
    <property type="molecule type" value="Genomic_DNA"/>
</dbReference>
<accession>A0A413VP27</accession>